<name>A0A8J4W514_9ROSI</name>
<evidence type="ECO:0000256" key="6">
    <source>
        <dbReference type="ARBA" id="ARBA00023034"/>
    </source>
</evidence>
<dbReference type="OrthoDB" id="1569350at2759"/>
<dbReference type="AlphaFoldDB" id="A0A8J4W514"/>
<evidence type="ECO:0000256" key="1">
    <source>
        <dbReference type="ARBA" id="ARBA00009063"/>
    </source>
</evidence>
<gene>
    <name evidence="11" type="ORF">CMV_004300</name>
</gene>
<evidence type="ECO:0000259" key="10">
    <source>
        <dbReference type="Pfam" id="PF09177"/>
    </source>
</evidence>
<organism evidence="11 12">
    <name type="scientific">Castanea mollissima</name>
    <name type="common">Chinese chestnut</name>
    <dbReference type="NCBI Taxonomy" id="60419"/>
    <lineage>
        <taxon>Eukaryota</taxon>
        <taxon>Viridiplantae</taxon>
        <taxon>Streptophyta</taxon>
        <taxon>Embryophyta</taxon>
        <taxon>Tracheophyta</taxon>
        <taxon>Spermatophyta</taxon>
        <taxon>Magnoliopsida</taxon>
        <taxon>eudicotyledons</taxon>
        <taxon>Gunneridae</taxon>
        <taxon>Pentapetalae</taxon>
        <taxon>rosids</taxon>
        <taxon>fabids</taxon>
        <taxon>Fagales</taxon>
        <taxon>Fagaceae</taxon>
        <taxon>Castanea</taxon>
    </lineage>
</organism>
<comment type="similarity">
    <text evidence="1">Belongs to the syntaxin family.</text>
</comment>
<dbReference type="InterPro" id="IPR015260">
    <property type="entry name" value="Syntaxin-6/10/61_N"/>
</dbReference>
<keyword evidence="3" id="KW-0812">Transmembrane</keyword>
<evidence type="ECO:0000256" key="7">
    <source>
        <dbReference type="ARBA" id="ARBA00023136"/>
    </source>
</evidence>
<protein>
    <recommendedName>
        <fullName evidence="10">Syntaxin 6/10/61 N-terminal domain-containing protein</fullName>
    </recommendedName>
</protein>
<comment type="subcellular location">
    <subcellularLocation>
        <location evidence="8">Golgi apparatus</location>
        <location evidence="8">trans-Golgi network membrane</location>
        <topology evidence="8">Single-pass type IV membrane protein</topology>
    </subcellularLocation>
</comment>
<proteinExistence type="inferred from homology"/>
<dbReference type="GO" id="GO:0015031">
    <property type="term" value="P:protein transport"/>
    <property type="evidence" value="ECO:0007669"/>
    <property type="project" value="UniProtKB-KW"/>
</dbReference>
<dbReference type="GO" id="GO:0016020">
    <property type="term" value="C:membrane"/>
    <property type="evidence" value="ECO:0007669"/>
    <property type="project" value="InterPro"/>
</dbReference>
<dbReference type="InterPro" id="IPR010989">
    <property type="entry name" value="SNARE"/>
</dbReference>
<keyword evidence="5" id="KW-1133">Transmembrane helix</keyword>
<sequence length="334" mass="37545">MKGNQSSLLKCFIHLRLTLPHITALTSRSQYRILYYKMPSDQEDLFYVFKQNMQKSIDQLQSTFHQWECIPSDTGEQVNLRRKLLALCEGIGWQVDSLGKAIAVQARNPACYGIDELEVEKRRKWISTARTQVSAVTKAVEVVKESNGTGITSVNGMHREVMRLENSHQTNRSNQYTAQDGENFIASESDKQFLLIKQQDKELKEVSAGGARIGGVGLTVRKVFLGQEKIKDDLGVELSSSHHKRTRHEAYAPTSKDGLDRDINKTAASVVIESKPSSSNSAQPSSADIMDTLQRILRHQDTILRSQDTITTHLAQINSRLDRLESRGPPPGYH</sequence>
<dbReference type="SUPFAM" id="SSF47661">
    <property type="entry name" value="t-snare proteins"/>
    <property type="match status" value="1"/>
</dbReference>
<evidence type="ECO:0000313" key="12">
    <source>
        <dbReference type="Proteomes" id="UP000737018"/>
    </source>
</evidence>
<dbReference type="FunFam" id="1.20.58.90:FF:000004">
    <property type="entry name" value="Syntaxin 10"/>
    <property type="match status" value="1"/>
</dbReference>
<dbReference type="Pfam" id="PF09177">
    <property type="entry name" value="STX6_10_61_N"/>
    <property type="match status" value="1"/>
</dbReference>
<comment type="caution">
    <text evidence="11">The sequence shown here is derived from an EMBL/GenBank/DDBJ whole genome shotgun (WGS) entry which is preliminary data.</text>
</comment>
<keyword evidence="12" id="KW-1185">Reference proteome</keyword>
<evidence type="ECO:0000313" key="11">
    <source>
        <dbReference type="EMBL" id="KAF3972176.1"/>
    </source>
</evidence>
<evidence type="ECO:0000256" key="2">
    <source>
        <dbReference type="ARBA" id="ARBA00022448"/>
    </source>
</evidence>
<dbReference type="CDD" id="cd21445">
    <property type="entry name" value="SNARE_NTD_AtSYP61-like"/>
    <property type="match status" value="1"/>
</dbReference>
<dbReference type="Gene3D" id="1.20.58.90">
    <property type="match status" value="1"/>
</dbReference>
<feature type="domain" description="Syntaxin 6/10/61 N-terminal" evidence="10">
    <location>
        <begin position="44"/>
        <end position="136"/>
    </location>
</feature>
<feature type="region of interest" description="Disordered" evidence="9">
    <location>
        <begin position="239"/>
        <end position="260"/>
    </location>
</feature>
<accession>A0A8J4W514</accession>
<dbReference type="Proteomes" id="UP000737018">
    <property type="component" value="Unassembled WGS sequence"/>
</dbReference>
<dbReference type="EMBL" id="JRKL02000356">
    <property type="protein sequence ID" value="KAF3972176.1"/>
    <property type="molecule type" value="Genomic_DNA"/>
</dbReference>
<dbReference type="GO" id="GO:0048193">
    <property type="term" value="P:Golgi vesicle transport"/>
    <property type="evidence" value="ECO:0007669"/>
    <property type="project" value="InterPro"/>
</dbReference>
<evidence type="ECO:0000256" key="8">
    <source>
        <dbReference type="ARBA" id="ARBA00037801"/>
    </source>
</evidence>
<keyword evidence="7" id="KW-0472">Membrane</keyword>
<keyword evidence="4" id="KW-0653">Protein transport</keyword>
<evidence type="ECO:0000256" key="3">
    <source>
        <dbReference type="ARBA" id="ARBA00022692"/>
    </source>
</evidence>
<dbReference type="GO" id="GO:0005794">
    <property type="term" value="C:Golgi apparatus"/>
    <property type="evidence" value="ECO:0007669"/>
    <property type="project" value="UniProtKB-SubCell"/>
</dbReference>
<evidence type="ECO:0000256" key="9">
    <source>
        <dbReference type="SAM" id="MobiDB-lite"/>
    </source>
</evidence>
<reference evidence="11" key="1">
    <citation type="submission" date="2020-03" db="EMBL/GenBank/DDBJ databases">
        <title>Castanea mollissima Vanexum genome sequencing.</title>
        <authorList>
            <person name="Staton M."/>
        </authorList>
    </citation>
    <scope>NUCLEOTIDE SEQUENCE</scope>
    <source>
        <tissue evidence="11">Leaf</tissue>
    </source>
</reference>
<evidence type="ECO:0000256" key="4">
    <source>
        <dbReference type="ARBA" id="ARBA00022927"/>
    </source>
</evidence>
<keyword evidence="6" id="KW-0333">Golgi apparatus</keyword>
<keyword evidence="2" id="KW-0813">Transport</keyword>
<evidence type="ECO:0000256" key="5">
    <source>
        <dbReference type="ARBA" id="ARBA00022989"/>
    </source>
</evidence>